<organism evidence="2 3">
    <name type="scientific">Streptobacillus moniliformis (strain ATCC 14647 / DSM 12112 / NCTC 10651 / 9901)</name>
    <dbReference type="NCBI Taxonomy" id="519441"/>
    <lineage>
        <taxon>Bacteria</taxon>
        <taxon>Fusobacteriati</taxon>
        <taxon>Fusobacteriota</taxon>
        <taxon>Fusobacteriia</taxon>
        <taxon>Fusobacteriales</taxon>
        <taxon>Leptotrichiaceae</taxon>
        <taxon>Streptobacillus</taxon>
    </lineage>
</organism>
<dbReference type="OrthoDB" id="89978at2"/>
<dbReference type="RefSeq" id="WP_012858922.1">
    <property type="nucleotide sequence ID" value="NC_013515.1"/>
</dbReference>
<sequence length="116" mass="13760">MSLKFKISDISYQSFLVIPKDLIYDKQFKELSLEAKLMYGMLLDRLQISLKNNWIDKSGNIYLIYSINEIMCLFHIGKNSAIKILKELEYYQLLEKERRGLGKPNLLYLKKIDFSK</sequence>
<gene>
    <name evidence="2" type="ordered locus">Smon_0907</name>
</gene>
<evidence type="ECO:0000259" key="1">
    <source>
        <dbReference type="Pfam" id="PF06970"/>
    </source>
</evidence>
<dbReference type="Proteomes" id="UP000002072">
    <property type="component" value="Chromosome"/>
</dbReference>
<reference evidence="2 3" key="1">
    <citation type="journal article" date="2009" name="Stand. Genomic Sci.">
        <title>Complete genome sequence of Streptobacillus moniliformis type strain (9901T).</title>
        <authorList>
            <person name="Nolan M."/>
            <person name="Gronow S."/>
            <person name="Lapidus A."/>
            <person name="Ivanova N."/>
            <person name="Copeland A."/>
            <person name="Lucas S."/>
            <person name="Del Rio T.G."/>
            <person name="Chen F."/>
            <person name="Tice H."/>
            <person name="Pitluck S."/>
            <person name="Cheng J.F."/>
            <person name="Sims D."/>
            <person name="Meincke L."/>
            <person name="Bruce D."/>
            <person name="Goodwin L."/>
            <person name="Brettin T."/>
            <person name="Han C."/>
            <person name="Detter J.C."/>
            <person name="Ovchinikova G."/>
            <person name="Pati A."/>
            <person name="Mavromatis K."/>
            <person name="Mikhailova N."/>
            <person name="Chen A."/>
            <person name="Palaniappan K."/>
            <person name="Land M."/>
            <person name="Hauser L."/>
            <person name="Chang Y.J."/>
            <person name="Jeffries C.D."/>
            <person name="Rohde M."/>
            <person name="Sproer C."/>
            <person name="Goker M."/>
            <person name="Bristow J."/>
            <person name="Eisen J.A."/>
            <person name="Markowitz V."/>
            <person name="Hugenholtz P."/>
            <person name="Kyrpides N.C."/>
            <person name="Klenk H.P."/>
            <person name="Chain P."/>
        </authorList>
    </citation>
    <scope>NUCLEOTIDE SEQUENCE [LARGE SCALE GENOMIC DNA]</scope>
    <source>
        <strain evidence="3">ATCC 14647 / DSM 12112 / NCTC 10651 / 9901</strain>
    </source>
</reference>
<evidence type="ECO:0000313" key="3">
    <source>
        <dbReference type="Proteomes" id="UP000002072"/>
    </source>
</evidence>
<dbReference type="GeneID" id="29673453"/>
<feature type="domain" description="Replication initiator A N-terminal" evidence="1">
    <location>
        <begin position="14"/>
        <end position="88"/>
    </location>
</feature>
<dbReference type="Pfam" id="PF06970">
    <property type="entry name" value="RepA_N"/>
    <property type="match status" value="1"/>
</dbReference>
<dbReference type="AlphaFoldDB" id="D1AYJ7"/>
<name>D1AYJ7_STRM9</name>
<proteinExistence type="predicted"/>
<dbReference type="EMBL" id="CP001779">
    <property type="protein sequence ID" value="ACZ01373.1"/>
    <property type="molecule type" value="Genomic_DNA"/>
</dbReference>
<dbReference type="KEGG" id="smf:Smon_0907"/>
<dbReference type="HOGENOM" id="CLU_051810_3_1_0"/>
<protein>
    <submittedName>
        <fullName evidence="2">Replication initiator A domain protein</fullName>
    </submittedName>
</protein>
<evidence type="ECO:0000313" key="2">
    <source>
        <dbReference type="EMBL" id="ACZ01373.1"/>
    </source>
</evidence>
<dbReference type="eggNOG" id="ENOG503304N">
    <property type="taxonomic scope" value="Bacteria"/>
</dbReference>
<keyword evidence="3" id="KW-1185">Reference proteome</keyword>
<dbReference type="InterPro" id="IPR010724">
    <property type="entry name" value="RepA_N"/>
</dbReference>
<dbReference type="STRING" id="519441.Smon_0907"/>
<accession>D1AYJ7</accession>